<dbReference type="InterPro" id="IPR038274">
    <property type="entry name" value="Atg6/Beclin_C_sf"/>
</dbReference>
<proteinExistence type="predicted"/>
<dbReference type="GO" id="GO:0005768">
    <property type="term" value="C:endosome"/>
    <property type="evidence" value="ECO:0007669"/>
    <property type="project" value="TreeGrafter"/>
</dbReference>
<dbReference type="Proteomes" id="UP000320475">
    <property type="component" value="Unassembled WGS sequence"/>
</dbReference>
<evidence type="ECO:0000313" key="3">
    <source>
        <dbReference type="Proteomes" id="UP000320475"/>
    </source>
</evidence>
<dbReference type="Gene3D" id="1.10.418.40">
    <property type="entry name" value="Autophagy protein 6/Beclin 1"/>
    <property type="match status" value="1"/>
</dbReference>
<dbReference type="VEuPathDB" id="FungiDB:SeMB42_g06453"/>
<protein>
    <submittedName>
        <fullName evidence="2">Uncharacterized protein</fullName>
    </submittedName>
</protein>
<accession>A0A507CEV3</accession>
<dbReference type="EMBL" id="QEAM01000462">
    <property type="protein sequence ID" value="TPX39607.1"/>
    <property type="molecule type" value="Genomic_DNA"/>
</dbReference>
<dbReference type="AlphaFoldDB" id="A0A507CEV3"/>
<dbReference type="PANTHER" id="PTHR15157:SF5">
    <property type="entry name" value="UV RADIATION RESISTANCE-ASSOCIATED GENE PROTEIN"/>
    <property type="match status" value="1"/>
</dbReference>
<dbReference type="GO" id="GO:0035493">
    <property type="term" value="P:SNARE complex assembly"/>
    <property type="evidence" value="ECO:0007669"/>
    <property type="project" value="TreeGrafter"/>
</dbReference>
<evidence type="ECO:0000313" key="2">
    <source>
        <dbReference type="EMBL" id="TPX39607.1"/>
    </source>
</evidence>
<organism evidence="2 3">
    <name type="scientific">Synchytrium endobioticum</name>
    <dbReference type="NCBI Taxonomy" id="286115"/>
    <lineage>
        <taxon>Eukaryota</taxon>
        <taxon>Fungi</taxon>
        <taxon>Fungi incertae sedis</taxon>
        <taxon>Chytridiomycota</taxon>
        <taxon>Chytridiomycota incertae sedis</taxon>
        <taxon>Chytridiomycetes</taxon>
        <taxon>Synchytriales</taxon>
        <taxon>Synchytriaceae</taxon>
        <taxon>Synchytrium</taxon>
    </lineage>
</organism>
<reference evidence="2 3" key="1">
    <citation type="journal article" date="2019" name="Sci. Rep.">
        <title>Comparative genomics of chytrid fungi reveal insights into the obligate biotrophic and pathogenic lifestyle of Synchytrium endobioticum.</title>
        <authorList>
            <person name="van de Vossenberg B.T.L.H."/>
            <person name="Warris S."/>
            <person name="Nguyen H.D.T."/>
            <person name="van Gent-Pelzer M.P.E."/>
            <person name="Joly D.L."/>
            <person name="van de Geest H.C."/>
            <person name="Bonants P.J.M."/>
            <person name="Smith D.S."/>
            <person name="Levesque C.A."/>
            <person name="van der Lee T.A.J."/>
        </authorList>
    </citation>
    <scope>NUCLEOTIDE SEQUENCE [LARGE SCALE GENOMIC DNA]</scope>
    <source>
        <strain evidence="2 3">LEV6574</strain>
    </source>
</reference>
<name>A0A507CEV3_9FUNG</name>
<dbReference type="PANTHER" id="PTHR15157">
    <property type="entry name" value="UV RADIATION RESISTANCE-ASSOCIATED GENE PROTEIN"/>
    <property type="match status" value="1"/>
</dbReference>
<dbReference type="OrthoDB" id="72772at2759"/>
<sequence length="251" mass="28074">MTNRPPPLLQRDESDIYNPSIYAMSPCPLAYTVCGLRLPNSDYSAKDEDKIATALGYTAHLITMIAYYLQVPLRYAIRPMSLRSSIRDRVTRQYQDNPEFPLYSKGNDRFRFDYGVFLLNKDVEQQGSGKTPVVIEVDTRESVAGKKSATQPRSTKFTKTLKLAPMEAAVKKAVAGMSIFGMPPSAYIPDISTAYIHRINPLMPFGSSGTLFDWYRLSQDEEPTATVASMNPSLLPPVARVKRSTSEDDDL</sequence>
<dbReference type="GO" id="GO:0000149">
    <property type="term" value="F:SNARE binding"/>
    <property type="evidence" value="ECO:0007669"/>
    <property type="project" value="TreeGrafter"/>
</dbReference>
<dbReference type="VEuPathDB" id="FungiDB:SeMB42_g03844"/>
<comment type="caution">
    <text evidence="2">The sequence shown here is derived from an EMBL/GenBank/DDBJ whole genome shotgun (WGS) entry which is preliminary data.</text>
</comment>
<evidence type="ECO:0000256" key="1">
    <source>
        <dbReference type="ARBA" id="ARBA00023054"/>
    </source>
</evidence>
<gene>
    <name evidence="2" type="ORF">SeLEV6574_g07100</name>
</gene>
<dbReference type="GO" id="GO:0000323">
    <property type="term" value="C:lytic vacuole"/>
    <property type="evidence" value="ECO:0007669"/>
    <property type="project" value="TreeGrafter"/>
</dbReference>
<keyword evidence="1" id="KW-0175">Coiled coil</keyword>